<dbReference type="Pfam" id="PF11747">
    <property type="entry name" value="RebB"/>
    <property type="match status" value="1"/>
</dbReference>
<dbReference type="Proteomes" id="UP000664779">
    <property type="component" value="Unassembled WGS sequence"/>
</dbReference>
<dbReference type="AlphaFoldDB" id="A0A939J3E8"/>
<reference evidence="1" key="1">
    <citation type="submission" date="2021-03" db="EMBL/GenBank/DDBJ databases">
        <title>Roseibium sp. CAU 1637 isolated from Incheon.</title>
        <authorList>
            <person name="Kim W."/>
        </authorList>
    </citation>
    <scope>NUCLEOTIDE SEQUENCE</scope>
    <source>
        <strain evidence="1">CAU 1637</strain>
    </source>
</reference>
<evidence type="ECO:0000313" key="2">
    <source>
        <dbReference type="Proteomes" id="UP000664779"/>
    </source>
</evidence>
<dbReference type="InterPro" id="IPR021070">
    <property type="entry name" value="Killing_trait_RebB"/>
</dbReference>
<sequence>MATVKAPVSVTAAPGDAIASVDMSPAVAMASLYVSAAHSNAILYSNSVQQAKLGNASAELAVLGGLMRLYDDGEVGGKASITEAKNDLSDLVKLLNTLG</sequence>
<accession>A0A939J3E8</accession>
<gene>
    <name evidence="1" type="ORF">J0X15_00190</name>
</gene>
<keyword evidence="2" id="KW-1185">Reference proteome</keyword>
<dbReference type="EMBL" id="JAFLNF010000001">
    <property type="protein sequence ID" value="MBO0343625.1"/>
    <property type="molecule type" value="Genomic_DNA"/>
</dbReference>
<protein>
    <submittedName>
        <fullName evidence="1">RebB family R body protein</fullName>
    </submittedName>
</protein>
<name>A0A939J3E8_9HYPH</name>
<comment type="caution">
    <text evidence="1">The sequence shown here is derived from an EMBL/GenBank/DDBJ whole genome shotgun (WGS) entry which is preliminary data.</text>
</comment>
<organism evidence="1 2">
    <name type="scientific">Roseibium limicola</name>
    <dbReference type="NCBI Taxonomy" id="2816037"/>
    <lineage>
        <taxon>Bacteria</taxon>
        <taxon>Pseudomonadati</taxon>
        <taxon>Pseudomonadota</taxon>
        <taxon>Alphaproteobacteria</taxon>
        <taxon>Hyphomicrobiales</taxon>
        <taxon>Stappiaceae</taxon>
        <taxon>Roseibium</taxon>
    </lineage>
</organism>
<evidence type="ECO:0000313" key="1">
    <source>
        <dbReference type="EMBL" id="MBO0343625.1"/>
    </source>
</evidence>
<proteinExistence type="predicted"/>
<dbReference type="RefSeq" id="WP_206937130.1">
    <property type="nucleotide sequence ID" value="NZ_JAFLNF010000001.1"/>
</dbReference>